<dbReference type="RefSeq" id="WP_084198821.1">
    <property type="nucleotide sequence ID" value="NZ_CP019450.1"/>
</dbReference>
<feature type="compositionally biased region" description="Polar residues" evidence="1">
    <location>
        <begin position="43"/>
        <end position="62"/>
    </location>
</feature>
<gene>
    <name evidence="2" type="ORF">C0029_07020</name>
</gene>
<dbReference type="Proteomes" id="UP000235162">
    <property type="component" value="Unassembled WGS sequence"/>
</dbReference>
<sequence>MKAAADYAHWHGFFELQQNLYKLQLIHAKRLETGQIEPDAPSAKNTNPGVRSQNSEASVSEF</sequence>
<organism evidence="2 3">
    <name type="scientific">Halioglobus japonicus</name>
    <dbReference type="NCBI Taxonomy" id="930805"/>
    <lineage>
        <taxon>Bacteria</taxon>
        <taxon>Pseudomonadati</taxon>
        <taxon>Pseudomonadota</taxon>
        <taxon>Gammaproteobacteria</taxon>
        <taxon>Cellvibrionales</taxon>
        <taxon>Halieaceae</taxon>
        <taxon>Halioglobus</taxon>
    </lineage>
</organism>
<proteinExistence type="predicted"/>
<evidence type="ECO:0000256" key="1">
    <source>
        <dbReference type="SAM" id="MobiDB-lite"/>
    </source>
</evidence>
<comment type="caution">
    <text evidence="2">The sequence shown here is derived from an EMBL/GenBank/DDBJ whole genome shotgun (WGS) entry which is preliminary data.</text>
</comment>
<evidence type="ECO:0000313" key="2">
    <source>
        <dbReference type="EMBL" id="PLW86184.1"/>
    </source>
</evidence>
<dbReference type="KEGG" id="hja:BST95_07970"/>
<evidence type="ECO:0000313" key="3">
    <source>
        <dbReference type="Proteomes" id="UP000235162"/>
    </source>
</evidence>
<dbReference type="EMBL" id="PKUR01000002">
    <property type="protein sequence ID" value="PLW86184.1"/>
    <property type="molecule type" value="Genomic_DNA"/>
</dbReference>
<protein>
    <submittedName>
        <fullName evidence="2">Uncharacterized protein</fullName>
    </submittedName>
</protein>
<name>A0AAP8MEH9_9GAMM</name>
<dbReference type="AlphaFoldDB" id="A0AAP8MEH9"/>
<accession>A0AAP8MEH9</accession>
<reference evidence="2 3" key="1">
    <citation type="submission" date="2018-01" db="EMBL/GenBank/DDBJ databases">
        <title>The draft genome sequence of Halioglobus japonicus S1-36.</title>
        <authorList>
            <person name="Du Z.-J."/>
            <person name="Shi M.-J."/>
        </authorList>
    </citation>
    <scope>NUCLEOTIDE SEQUENCE [LARGE SCALE GENOMIC DNA]</scope>
    <source>
        <strain evidence="2 3">S1-36</strain>
    </source>
</reference>
<feature type="region of interest" description="Disordered" evidence="1">
    <location>
        <begin position="33"/>
        <end position="62"/>
    </location>
</feature>
<keyword evidence="3" id="KW-1185">Reference proteome</keyword>